<dbReference type="GO" id="GO:0019901">
    <property type="term" value="F:protein kinase binding"/>
    <property type="evidence" value="ECO:0007669"/>
    <property type="project" value="TreeGrafter"/>
</dbReference>
<feature type="compositionally biased region" description="Gly residues" evidence="1">
    <location>
        <begin position="162"/>
        <end position="171"/>
    </location>
</feature>
<proteinExistence type="predicted"/>
<accession>A0A423W307</accession>
<comment type="caution">
    <text evidence="2">The sequence shown here is derived from an EMBL/GenBank/DDBJ whole genome shotgun (WGS) entry which is preliminary data.</text>
</comment>
<dbReference type="PANTHER" id="PTHR13507">
    <property type="entry name" value="PRKR-INTERACTING PROTEIN 1"/>
    <property type="match status" value="1"/>
</dbReference>
<evidence type="ECO:0000313" key="3">
    <source>
        <dbReference type="Proteomes" id="UP000283895"/>
    </source>
</evidence>
<evidence type="ECO:0008006" key="4">
    <source>
        <dbReference type="Google" id="ProtNLM"/>
    </source>
</evidence>
<dbReference type="Pfam" id="PF06658">
    <property type="entry name" value="DUF1168"/>
    <property type="match status" value="1"/>
</dbReference>
<feature type="compositionally biased region" description="Basic and acidic residues" evidence="1">
    <location>
        <begin position="172"/>
        <end position="202"/>
    </location>
</feature>
<feature type="compositionally biased region" description="Polar residues" evidence="1">
    <location>
        <begin position="1"/>
        <end position="11"/>
    </location>
</feature>
<dbReference type="PANTHER" id="PTHR13507:SF0">
    <property type="entry name" value="PRKR-INTERACTING PROTEIN 1"/>
    <property type="match status" value="1"/>
</dbReference>
<dbReference type="GO" id="GO:0003725">
    <property type="term" value="F:double-stranded RNA binding"/>
    <property type="evidence" value="ECO:0007669"/>
    <property type="project" value="InterPro"/>
</dbReference>
<name>A0A423W307_9PEZI</name>
<dbReference type="EMBL" id="LKEA01000028">
    <property type="protein sequence ID" value="ROV97709.1"/>
    <property type="molecule type" value="Genomic_DNA"/>
</dbReference>
<evidence type="ECO:0000313" key="2">
    <source>
        <dbReference type="EMBL" id="ROV97709.1"/>
    </source>
</evidence>
<dbReference type="STRING" id="356882.A0A423W307"/>
<dbReference type="AlphaFoldDB" id="A0A423W307"/>
<feature type="compositionally biased region" description="Basic and acidic residues" evidence="1">
    <location>
        <begin position="99"/>
        <end position="144"/>
    </location>
</feature>
<protein>
    <recommendedName>
        <fullName evidence="4">DUF1168 domain protein</fullName>
    </recommendedName>
</protein>
<dbReference type="InterPro" id="IPR009548">
    <property type="entry name" value="Prkrip1"/>
</dbReference>
<dbReference type="OrthoDB" id="10067079at2759"/>
<reference evidence="2 3" key="1">
    <citation type="submission" date="2015-09" db="EMBL/GenBank/DDBJ databases">
        <title>Host preference determinants of Valsa canker pathogens revealed by comparative genomics.</title>
        <authorList>
            <person name="Yin Z."/>
            <person name="Huang L."/>
        </authorList>
    </citation>
    <scope>NUCLEOTIDE SEQUENCE [LARGE SCALE GENOMIC DNA]</scope>
    <source>
        <strain evidence="2 3">03-1</strain>
    </source>
</reference>
<feature type="compositionally biased region" description="Polar residues" evidence="1">
    <location>
        <begin position="27"/>
        <end position="38"/>
    </location>
</feature>
<dbReference type="GO" id="GO:0004860">
    <property type="term" value="F:protein kinase inhibitor activity"/>
    <property type="evidence" value="ECO:0007669"/>
    <property type="project" value="TreeGrafter"/>
</dbReference>
<evidence type="ECO:0000256" key="1">
    <source>
        <dbReference type="SAM" id="MobiDB-lite"/>
    </source>
</evidence>
<dbReference type="Proteomes" id="UP000283895">
    <property type="component" value="Unassembled WGS sequence"/>
</dbReference>
<sequence length="234" mass="24892">MSGTGPESLPTSADPRSKRPVKKRALSPTSAQASQVSALFSRPDQEIRLPAGGGGDGGPDARGRRGHLLAPPPEIVTNVQGSSAGAGSGEFHVYKAARRREYERLRVMDEEVRQEREAEEFARRRGELERRDDDKTRKNREKREKMKARKDKARQGQQKQKGGAGGAGGDGGDGKEKQGGVKPRVDQQADTDATKDARDGEAAKNGSTDTGSKGDVPAAAASASTPGLVIHDDD</sequence>
<keyword evidence="3" id="KW-1185">Reference proteome</keyword>
<dbReference type="GO" id="GO:0005730">
    <property type="term" value="C:nucleolus"/>
    <property type="evidence" value="ECO:0007669"/>
    <property type="project" value="TreeGrafter"/>
</dbReference>
<feature type="region of interest" description="Disordered" evidence="1">
    <location>
        <begin position="1"/>
        <end position="234"/>
    </location>
</feature>
<organism evidence="2 3">
    <name type="scientific">Cytospora schulzeri</name>
    <dbReference type="NCBI Taxonomy" id="448051"/>
    <lineage>
        <taxon>Eukaryota</taxon>
        <taxon>Fungi</taxon>
        <taxon>Dikarya</taxon>
        <taxon>Ascomycota</taxon>
        <taxon>Pezizomycotina</taxon>
        <taxon>Sordariomycetes</taxon>
        <taxon>Sordariomycetidae</taxon>
        <taxon>Diaporthales</taxon>
        <taxon>Cytosporaceae</taxon>
        <taxon>Cytospora</taxon>
    </lineage>
</organism>
<gene>
    <name evidence="2" type="ORF">VMCG_07340</name>
</gene>
<feature type="compositionally biased region" description="Gly residues" evidence="1">
    <location>
        <begin position="51"/>
        <end position="60"/>
    </location>
</feature>